<feature type="region of interest" description="Disordered" evidence="1">
    <location>
        <begin position="113"/>
        <end position="200"/>
    </location>
</feature>
<feature type="compositionally biased region" description="Basic and acidic residues" evidence="1">
    <location>
        <begin position="182"/>
        <end position="197"/>
    </location>
</feature>
<dbReference type="EMBL" id="LN714476">
    <property type="protein sequence ID" value="CEL64614.1"/>
    <property type="molecule type" value="Genomic_DNA"/>
</dbReference>
<organism evidence="2">
    <name type="scientific">Neospora caninum (strain Liverpool)</name>
    <dbReference type="NCBI Taxonomy" id="572307"/>
    <lineage>
        <taxon>Eukaryota</taxon>
        <taxon>Sar</taxon>
        <taxon>Alveolata</taxon>
        <taxon>Apicomplexa</taxon>
        <taxon>Conoidasida</taxon>
        <taxon>Coccidia</taxon>
        <taxon>Eucoccidiorida</taxon>
        <taxon>Eimeriorina</taxon>
        <taxon>Sarcocystidae</taxon>
        <taxon>Neospora</taxon>
    </lineage>
</organism>
<dbReference type="GO" id="GO:0016791">
    <property type="term" value="F:phosphatase activity"/>
    <property type="evidence" value="ECO:0007669"/>
    <property type="project" value="TreeGrafter"/>
</dbReference>
<dbReference type="InterPro" id="IPR050275">
    <property type="entry name" value="PGM_Phosphatase"/>
</dbReference>
<sequence length="453" mass="49152">MKGLLGLRRHSAAQDLGPSKTSSLRLILIRHAESTNNALFQRLRDEVLSSTRADPLLNLEELFEAQREVDPGLSARGHTQARLLGSHFFENYLRDALEPPSAVAASVTALPATPARDSDAESPASLSFPLGSRSDSSVSAATGATSANEEETEEAEEAELSRLSSANGTGALSPHNEACAARAEEEPGGEREEDDRPLAAQPPVEGIRVIVSPLLRTILTALPLLDNLNLKRSDCVLDPDLYEVGGLYKVCRSAGGEPPACVAYPGCTKREYEERFPGRLCAPEGIENGWYNPERGKEGLAEARARAHRVAESFWRMAETAEAEGLRTVVVVSHAHFLELLMKALCQPVEGEAPPSSFAFSSPFLRRNPPPDGVQTARVHEDAKIHANFLFHNTGVSCIRLVASQQTPPPEPSALLKPQWCLTASHAPPAKSSRFVVVEWMNRLDHLDGLHLK</sequence>
<feature type="compositionally biased region" description="Low complexity" evidence="1">
    <location>
        <begin position="134"/>
        <end position="147"/>
    </location>
</feature>
<proteinExistence type="predicted"/>
<gene>
    <name evidence="2" type="ORF">BN1204_005000</name>
</gene>
<name>A0A0F7U4C2_NEOCL</name>
<evidence type="ECO:0000313" key="2">
    <source>
        <dbReference type="EMBL" id="CEL64614.1"/>
    </source>
</evidence>
<accession>A0A0F7U4C2</accession>
<protein>
    <submittedName>
        <fullName evidence="2">Phosphoglycerate mutase family protein, putative</fullName>
    </submittedName>
</protein>
<dbReference type="AlphaFoldDB" id="A0A0F7U4C2"/>
<dbReference type="InterPro" id="IPR029033">
    <property type="entry name" value="His_PPase_superfam"/>
</dbReference>
<evidence type="ECO:0000256" key="1">
    <source>
        <dbReference type="SAM" id="MobiDB-lite"/>
    </source>
</evidence>
<dbReference type="InterPro" id="IPR013078">
    <property type="entry name" value="His_Pase_superF_clade-1"/>
</dbReference>
<reference evidence="2" key="1">
    <citation type="journal article" date="2015" name="PLoS ONE">
        <title>Comprehensive Evaluation of Toxoplasma gondii VEG and Neospora caninum LIV Genomes with Tachyzoite Stage Transcriptome and Proteome Defines Novel Transcript Features.</title>
        <authorList>
            <person name="Ramaprasad A."/>
            <person name="Mourier T."/>
            <person name="Naeem R."/>
            <person name="Malas T.B."/>
            <person name="Moussa E."/>
            <person name="Panigrahi A."/>
            <person name="Vermont S.J."/>
            <person name="Otto T.D."/>
            <person name="Wastling J."/>
            <person name="Pain A."/>
        </authorList>
    </citation>
    <scope>NUCLEOTIDE SEQUENCE</scope>
    <source>
        <strain evidence="2">Liverpool</strain>
    </source>
</reference>
<dbReference type="SMART" id="SM00855">
    <property type="entry name" value="PGAM"/>
    <property type="match status" value="1"/>
</dbReference>
<dbReference type="Gene3D" id="3.40.50.1240">
    <property type="entry name" value="Phosphoglycerate mutase-like"/>
    <property type="match status" value="2"/>
</dbReference>
<dbReference type="PANTHER" id="PTHR48100">
    <property type="entry name" value="BROAD-SPECIFICITY PHOSPHATASE YOR283W-RELATED"/>
    <property type="match status" value="1"/>
</dbReference>
<dbReference type="PANTHER" id="PTHR48100:SF56">
    <property type="entry name" value="PHOSPHATASE SPAC513.02-RELATED"/>
    <property type="match status" value="1"/>
</dbReference>
<feature type="compositionally biased region" description="Acidic residues" evidence="1">
    <location>
        <begin position="148"/>
        <end position="158"/>
    </location>
</feature>
<dbReference type="GO" id="GO:0005737">
    <property type="term" value="C:cytoplasm"/>
    <property type="evidence" value="ECO:0007669"/>
    <property type="project" value="TreeGrafter"/>
</dbReference>
<dbReference type="SUPFAM" id="SSF53254">
    <property type="entry name" value="Phosphoglycerate mutase-like"/>
    <property type="match status" value="1"/>
</dbReference>